<reference evidence="2" key="1">
    <citation type="submission" date="2021-01" db="EMBL/GenBank/DDBJ databases">
        <title>Whole genome shotgun sequence of Rugosimonospora africana NBRC 104875.</title>
        <authorList>
            <person name="Komaki H."/>
            <person name="Tamura T."/>
        </authorList>
    </citation>
    <scope>NUCLEOTIDE SEQUENCE</scope>
    <source>
        <strain evidence="2">NBRC 104875</strain>
    </source>
</reference>
<dbReference type="Proteomes" id="UP000642748">
    <property type="component" value="Unassembled WGS sequence"/>
</dbReference>
<dbReference type="Gene3D" id="3.90.550.10">
    <property type="entry name" value="Spore Coat Polysaccharide Biosynthesis Protein SpsA, Chain A"/>
    <property type="match status" value="1"/>
</dbReference>
<dbReference type="AlphaFoldDB" id="A0A8J3QZJ3"/>
<name>A0A8J3QZJ3_9ACTN</name>
<evidence type="ECO:0000313" key="3">
    <source>
        <dbReference type="Proteomes" id="UP000642748"/>
    </source>
</evidence>
<accession>A0A8J3QZJ3</accession>
<evidence type="ECO:0000313" key="2">
    <source>
        <dbReference type="EMBL" id="GIH19788.1"/>
    </source>
</evidence>
<dbReference type="EMBL" id="BONZ01000085">
    <property type="protein sequence ID" value="GIH19788.1"/>
    <property type="molecule type" value="Genomic_DNA"/>
</dbReference>
<protein>
    <submittedName>
        <fullName evidence="2">Uncharacterized protein</fullName>
    </submittedName>
</protein>
<dbReference type="InterPro" id="IPR029044">
    <property type="entry name" value="Nucleotide-diphossugar_trans"/>
</dbReference>
<organism evidence="2 3">
    <name type="scientific">Rugosimonospora africana</name>
    <dbReference type="NCBI Taxonomy" id="556532"/>
    <lineage>
        <taxon>Bacteria</taxon>
        <taxon>Bacillati</taxon>
        <taxon>Actinomycetota</taxon>
        <taxon>Actinomycetes</taxon>
        <taxon>Micromonosporales</taxon>
        <taxon>Micromonosporaceae</taxon>
        <taxon>Rugosimonospora</taxon>
    </lineage>
</organism>
<feature type="compositionally biased region" description="Basic and acidic residues" evidence="1">
    <location>
        <begin position="251"/>
        <end position="261"/>
    </location>
</feature>
<dbReference type="RefSeq" id="WP_203923234.1">
    <property type="nucleotide sequence ID" value="NZ_BONZ01000085.1"/>
</dbReference>
<keyword evidence="3" id="KW-1185">Reference proteome</keyword>
<evidence type="ECO:0000256" key="1">
    <source>
        <dbReference type="SAM" id="MobiDB-lite"/>
    </source>
</evidence>
<sequence>MEQLGSDPGTGTATHDVARGTVQIAYVHAHQVSHSWHRSMVALRAHDRSTGGRRFGAAGPDMLRGCTGDLSTPRNEGAARFLAGSAEWLWWIDTDMGFTPDTVDRLVAAADPDLRPVVGGLCFSVRELEPDGFGGHRVMPMPTIFDNREPPGVWPFYEPRPDIPPDTLVRCDATGAACLLIHRGALERMAARFGPTWFDTVHSGTGATLGEDLSFCRRLGELGIPVYVHTGVRTTHHKDVWVGVEDYPRQESHHVDHRGTRADQGVPPPPAR</sequence>
<comment type="caution">
    <text evidence="2">The sequence shown here is derived from an EMBL/GenBank/DDBJ whole genome shotgun (WGS) entry which is preliminary data.</text>
</comment>
<proteinExistence type="predicted"/>
<dbReference type="SUPFAM" id="SSF53448">
    <property type="entry name" value="Nucleotide-diphospho-sugar transferases"/>
    <property type="match status" value="1"/>
</dbReference>
<gene>
    <name evidence="2" type="ORF">Raf01_79600</name>
</gene>
<feature type="region of interest" description="Disordered" evidence="1">
    <location>
        <begin position="251"/>
        <end position="272"/>
    </location>
</feature>